<gene>
    <name evidence="2" type="ORF">EAH88_18445</name>
</gene>
<accession>A0A502BWL9</accession>
<feature type="chain" id="PRO_5021430667" description="Lipoprotein" evidence="1">
    <location>
        <begin position="22"/>
        <end position="141"/>
    </location>
</feature>
<evidence type="ECO:0008006" key="4">
    <source>
        <dbReference type="Google" id="ProtNLM"/>
    </source>
</evidence>
<dbReference type="Proteomes" id="UP000319486">
    <property type="component" value="Unassembled WGS sequence"/>
</dbReference>
<evidence type="ECO:0000313" key="3">
    <source>
        <dbReference type="Proteomes" id="UP000319486"/>
    </source>
</evidence>
<organism evidence="2 3">
    <name type="scientific">Rhodanobacter glycinis</name>
    <dbReference type="NCBI Taxonomy" id="582702"/>
    <lineage>
        <taxon>Bacteria</taxon>
        <taxon>Pseudomonadati</taxon>
        <taxon>Pseudomonadota</taxon>
        <taxon>Gammaproteobacteria</taxon>
        <taxon>Lysobacterales</taxon>
        <taxon>Rhodanobacteraceae</taxon>
        <taxon>Rhodanobacter</taxon>
    </lineage>
</organism>
<reference evidence="2 3" key="1">
    <citation type="journal article" date="2019" name="Environ. Microbiol.">
        <title>Species interactions and distinct microbial communities in high Arctic permafrost affected cryosols are associated with the CH4 and CO2 gas fluxes.</title>
        <authorList>
            <person name="Altshuler I."/>
            <person name="Hamel J."/>
            <person name="Turney S."/>
            <person name="Magnuson E."/>
            <person name="Levesque R."/>
            <person name="Greer C."/>
            <person name="Whyte L.G."/>
        </authorList>
    </citation>
    <scope>NUCLEOTIDE SEQUENCE [LARGE SCALE GENOMIC DNA]</scope>
    <source>
        <strain evidence="2 3">S13Y</strain>
    </source>
</reference>
<dbReference type="NCBIfam" id="NF040519">
    <property type="entry name" value="Sbal_3080_fam"/>
    <property type="match status" value="1"/>
</dbReference>
<dbReference type="PROSITE" id="PS51257">
    <property type="entry name" value="PROKAR_LIPOPROTEIN"/>
    <property type="match status" value="1"/>
</dbReference>
<proteinExistence type="predicted"/>
<protein>
    <recommendedName>
        <fullName evidence="4">Lipoprotein</fullName>
    </recommendedName>
</protein>
<feature type="signal peptide" evidence="1">
    <location>
        <begin position="1"/>
        <end position="21"/>
    </location>
</feature>
<dbReference type="RefSeq" id="WP_140656081.1">
    <property type="nucleotide sequence ID" value="NZ_RCZO01000015.1"/>
</dbReference>
<sequence>MKYAMAALSVLALAACTSVKVKPVDSSVAMKHVCIHKNPAVIVDDFVMVMQDGFQRHGIAAEVYDRDVPASCEYVVDYTALRSWDFKPYLSHAEIRITEHGRLVASATYHLNGKGGFDMGKWRGTKAKMDPVMDELLVGFH</sequence>
<comment type="caution">
    <text evidence="2">The sequence shown here is derived from an EMBL/GenBank/DDBJ whole genome shotgun (WGS) entry which is preliminary data.</text>
</comment>
<name>A0A502BWL9_9GAMM</name>
<keyword evidence="3" id="KW-1185">Reference proteome</keyword>
<dbReference type="EMBL" id="RCZO01000015">
    <property type="protein sequence ID" value="TPG04091.1"/>
    <property type="molecule type" value="Genomic_DNA"/>
</dbReference>
<dbReference type="AlphaFoldDB" id="A0A502BWL9"/>
<evidence type="ECO:0000256" key="1">
    <source>
        <dbReference type="SAM" id="SignalP"/>
    </source>
</evidence>
<keyword evidence="1" id="KW-0732">Signal</keyword>
<evidence type="ECO:0000313" key="2">
    <source>
        <dbReference type="EMBL" id="TPG04091.1"/>
    </source>
</evidence>